<feature type="domain" description="CCHC-type" evidence="3">
    <location>
        <begin position="58"/>
        <end position="73"/>
    </location>
</feature>
<feature type="region of interest" description="Disordered" evidence="2">
    <location>
        <begin position="117"/>
        <end position="144"/>
    </location>
</feature>
<evidence type="ECO:0000313" key="4">
    <source>
        <dbReference type="EMBL" id="VFQ67905.1"/>
    </source>
</evidence>
<keyword evidence="1" id="KW-0862">Zinc</keyword>
<evidence type="ECO:0000259" key="3">
    <source>
        <dbReference type="PROSITE" id="PS50158"/>
    </source>
</evidence>
<dbReference type="InterPro" id="IPR036875">
    <property type="entry name" value="Znf_CCHC_sf"/>
</dbReference>
<feature type="non-terminal residue" evidence="4">
    <location>
        <position position="1"/>
    </location>
</feature>
<dbReference type="InterPro" id="IPR001878">
    <property type="entry name" value="Znf_CCHC"/>
</dbReference>
<accession>A0A484KTT2</accession>
<keyword evidence="1" id="KW-0479">Metal-binding</keyword>
<feature type="compositionally biased region" description="Basic and acidic residues" evidence="2">
    <location>
        <begin position="117"/>
        <end position="131"/>
    </location>
</feature>
<evidence type="ECO:0000256" key="2">
    <source>
        <dbReference type="SAM" id="MobiDB-lite"/>
    </source>
</evidence>
<sequence length="177" mass="19699">ESTILNPSLNDQRKGIALKAVKESTMDDSSDDDEVKLVMKKFCKLLRKKEKVEDGPVCYGCGEAGHFKNKCPKSGRNARHFKRQRAYISWGGDSGDESTDQDEDETSNLCLIAHEDQTDDVQEKPPSHRWENPNIAGKAALGPSSLSSGVLGNEAWITQRKTKIYCPKLDSTQEQLT</sequence>
<keyword evidence="1" id="KW-0863">Zinc-finger</keyword>
<gene>
    <name evidence="4" type="ORF">CCAM_LOCUS9681</name>
</gene>
<dbReference type="Proteomes" id="UP000595140">
    <property type="component" value="Unassembled WGS sequence"/>
</dbReference>
<dbReference type="GO" id="GO:0008270">
    <property type="term" value="F:zinc ion binding"/>
    <property type="evidence" value="ECO:0007669"/>
    <property type="project" value="UniProtKB-KW"/>
</dbReference>
<evidence type="ECO:0000256" key="1">
    <source>
        <dbReference type="PROSITE-ProRule" id="PRU00047"/>
    </source>
</evidence>
<dbReference type="OrthoDB" id="850927at2759"/>
<evidence type="ECO:0000313" key="5">
    <source>
        <dbReference type="Proteomes" id="UP000595140"/>
    </source>
</evidence>
<dbReference type="AlphaFoldDB" id="A0A484KTT2"/>
<name>A0A484KTT2_9ASTE</name>
<protein>
    <recommendedName>
        <fullName evidence="3">CCHC-type domain-containing protein</fullName>
    </recommendedName>
</protein>
<keyword evidence="5" id="KW-1185">Reference proteome</keyword>
<dbReference type="Gene3D" id="4.10.60.10">
    <property type="entry name" value="Zinc finger, CCHC-type"/>
    <property type="match status" value="1"/>
</dbReference>
<dbReference type="Pfam" id="PF00098">
    <property type="entry name" value="zf-CCHC"/>
    <property type="match status" value="1"/>
</dbReference>
<dbReference type="SUPFAM" id="SSF57756">
    <property type="entry name" value="Retrovirus zinc finger-like domains"/>
    <property type="match status" value="1"/>
</dbReference>
<dbReference type="PROSITE" id="PS50158">
    <property type="entry name" value="ZF_CCHC"/>
    <property type="match status" value="1"/>
</dbReference>
<reference evidence="4 5" key="1">
    <citation type="submission" date="2018-04" db="EMBL/GenBank/DDBJ databases">
        <authorList>
            <person name="Vogel A."/>
        </authorList>
    </citation>
    <scope>NUCLEOTIDE SEQUENCE [LARGE SCALE GENOMIC DNA]</scope>
</reference>
<dbReference type="GO" id="GO:0003676">
    <property type="term" value="F:nucleic acid binding"/>
    <property type="evidence" value="ECO:0007669"/>
    <property type="project" value="InterPro"/>
</dbReference>
<organism evidence="4 5">
    <name type="scientific">Cuscuta campestris</name>
    <dbReference type="NCBI Taxonomy" id="132261"/>
    <lineage>
        <taxon>Eukaryota</taxon>
        <taxon>Viridiplantae</taxon>
        <taxon>Streptophyta</taxon>
        <taxon>Embryophyta</taxon>
        <taxon>Tracheophyta</taxon>
        <taxon>Spermatophyta</taxon>
        <taxon>Magnoliopsida</taxon>
        <taxon>eudicotyledons</taxon>
        <taxon>Gunneridae</taxon>
        <taxon>Pentapetalae</taxon>
        <taxon>asterids</taxon>
        <taxon>lamiids</taxon>
        <taxon>Solanales</taxon>
        <taxon>Convolvulaceae</taxon>
        <taxon>Cuscuteae</taxon>
        <taxon>Cuscuta</taxon>
        <taxon>Cuscuta subgen. Grammica</taxon>
        <taxon>Cuscuta sect. Cleistogrammica</taxon>
    </lineage>
</organism>
<dbReference type="SMART" id="SM00343">
    <property type="entry name" value="ZnF_C2HC"/>
    <property type="match status" value="1"/>
</dbReference>
<proteinExistence type="predicted"/>
<dbReference type="EMBL" id="OOIL02000659">
    <property type="protein sequence ID" value="VFQ67905.1"/>
    <property type="molecule type" value="Genomic_DNA"/>
</dbReference>